<protein>
    <submittedName>
        <fullName evidence="1">Uncharacterized protein</fullName>
    </submittedName>
</protein>
<evidence type="ECO:0000313" key="1">
    <source>
        <dbReference type="EMBL" id="PVU68510.1"/>
    </source>
</evidence>
<reference evidence="1" key="2">
    <citation type="submission" date="2017-05" db="EMBL/GenBank/DDBJ databases">
        <authorList>
            <person name="Song R."/>
            <person name="Chenine A.L."/>
            <person name="Ruprecht R.M."/>
        </authorList>
    </citation>
    <scope>NUCLEOTIDE SEQUENCE</scope>
    <source>
        <strain evidence="1">SCGC AB-777_F03</strain>
    </source>
</reference>
<dbReference type="EMBL" id="QEFP01000009">
    <property type="protein sequence ID" value="PVU68510.1"/>
    <property type="molecule type" value="Genomic_DNA"/>
</dbReference>
<dbReference type="AlphaFoldDB" id="A0A2T9WKZ3"/>
<proteinExistence type="predicted"/>
<comment type="caution">
    <text evidence="1">The sequence shown here is derived from an EMBL/GenBank/DDBJ whole genome shotgun (WGS) entry which is preliminary data.</text>
</comment>
<gene>
    <name evidence="1" type="ORF">DDW03_02170</name>
</gene>
<name>A0A2T9WKZ3_NANST</name>
<organism evidence="1">
    <name type="scientific">Nanobsidianus stetteri</name>
    <dbReference type="NCBI Taxonomy" id="1294122"/>
    <lineage>
        <taxon>Archaea</taxon>
        <taxon>Nanobdellota</taxon>
        <taxon>Candidatus Nanoarchaeia</taxon>
        <taxon>Nanoarchaeales</taxon>
        <taxon>Nanopusillaceae</taxon>
        <taxon>Candidatus Nanobsidianus</taxon>
    </lineage>
</organism>
<accession>A0A2T9WKZ3</accession>
<reference evidence="1" key="1">
    <citation type="journal article" date="2015" name="Appl. Environ. Microbiol.">
        <title>Nanoarchaeota, Their Sulfolobales Host, and Nanoarchaeota Virus Distribution across Yellowstone National Park Hot Springs.</title>
        <authorList>
            <person name="Munson-McGee J.H."/>
            <person name="Field E.K."/>
            <person name="Bateson M."/>
            <person name="Rooney C."/>
            <person name="Stepanauskas R."/>
            <person name="Young M.J."/>
        </authorList>
    </citation>
    <scope>NUCLEOTIDE SEQUENCE [LARGE SCALE GENOMIC DNA]</scope>
    <source>
        <strain evidence="1">SCGC AB-777_F03</strain>
    </source>
</reference>
<sequence length="450" mass="51288">MSDIYTTAKSIADDLAKQYLVFEGEFEAFTPWWGGNEFGYTFYPQPHYPEAKEIIGKTKWTIRTLCGHVPKELGFSEGEKASASQVKVIVEPTNEGVRYFNSVPPVGSSRDDYSTRLNTMREAGRKLLFEGYTPSEKYDNLVNELLQYKELHELYKLLAIHRFYLRAKGCKSMSPNQIMRELLKSQPMKPGLRIKVKVYSKNKEISKLFVNAMLLTLKLLGIGSAANRGFGRFRLVNVNRAIEGINGKAELSNRKEIDNFISEMINNNVECKKDNDGQFPRFPSGQEIRLIKPVCAPIDGRKYNVNSVEGVLSAIGLATLKPTWMAHCGNFTGSDREYHTWVLGLPRKVKGKGYVIDPMRRSRAEINRRQSYIVISPTVDNGVLLLPFFANDYHPIYHKDHKDHKVHEKDEVINIKRFTPDCKDEQPSSSVADHVNTALEWLDKLLSCGR</sequence>